<dbReference type="KEGG" id="vg:14516174"/>
<keyword evidence="2" id="KW-1185">Reference proteome</keyword>
<dbReference type="GeneID" id="14516174"/>
<accession>L0L967</accession>
<reference evidence="1" key="1">
    <citation type="submission" date="2013-11" db="EMBL/GenBank/DDBJ databases">
        <title>Discovery of phiAGATE novel phage infecting Bacillus pumilus leads to new insights in phylogeny of subfamily Spounavirinae.</title>
        <authorList>
            <person name="Barylski J."/>
            <person name="Nowicki G."/>
            <person name="Gozdzicka-Jozefiak A."/>
        </authorList>
    </citation>
    <scope>NUCLEOTIDE SEQUENCE [LARGE SCALE GENOMIC DNA]</scope>
</reference>
<dbReference type="OrthoDB" id="17544at10239"/>
<dbReference type="EMBL" id="JX238501">
    <property type="protein sequence ID" value="AGB62683.1"/>
    <property type="molecule type" value="Genomic_DNA"/>
</dbReference>
<protein>
    <submittedName>
        <fullName evidence="1">Uncharacterized protein</fullName>
    </submittedName>
</protein>
<evidence type="ECO:0000313" key="2">
    <source>
        <dbReference type="Proteomes" id="UP000010364"/>
    </source>
</evidence>
<name>L0L967_9CAUD</name>
<dbReference type="RefSeq" id="YP_007349276.1">
    <property type="nucleotide sequence ID" value="NC_020081.2"/>
</dbReference>
<sequence>MSREITVNPRVRDLPPQVVKGALYRAVNSVGVKSMLGNSTVLHVYEWLTGFVDTGVMNQNRHSCPACRVDPNCKVCCFIQDHFNTLRYIIRSEPLAELATLMREIKLRADSAPYVKDKDEELIVAVTTSYLLEASEGINKEVLKAELSEMEENGDFCLKGLNEHVYFDEKFEALPLDALSTFSEQEVEQESVKSFQKAPHQNFARGNQDEWENVTPIQQPRAYEMTNMDIDSLLDLYNYYTQLNSFYKDGSFDKKLGLIKAVFTDRTKKATNHSGSTTNK</sequence>
<evidence type="ECO:0000313" key="1">
    <source>
        <dbReference type="EMBL" id="AGB62683.1"/>
    </source>
</evidence>
<proteinExistence type="predicted"/>
<organism evidence="1 2">
    <name type="scientific">Bacillus phage phiAGATE</name>
    <dbReference type="NCBI Taxonomy" id="1204533"/>
    <lineage>
        <taxon>Viruses</taxon>
        <taxon>Duplodnaviria</taxon>
        <taxon>Heunggongvirae</taxon>
        <taxon>Uroviricota</taxon>
        <taxon>Caudoviricetes</taxon>
        <taxon>Herelleviridae</taxon>
        <taxon>Bastillevirinae</taxon>
        <taxon>Agatevirus</taxon>
        <taxon>Agatevirus agate</taxon>
    </lineage>
</organism>
<dbReference type="Proteomes" id="UP000010364">
    <property type="component" value="Segment"/>
</dbReference>